<dbReference type="AlphaFoldDB" id="A0A374NYB4"/>
<dbReference type="RefSeq" id="WP_118033364.1">
    <property type="nucleotide sequence ID" value="NZ_QSON01000033.1"/>
</dbReference>
<organism evidence="1 2">
    <name type="scientific">Hungatella hathewayi</name>
    <dbReference type="NCBI Taxonomy" id="154046"/>
    <lineage>
        <taxon>Bacteria</taxon>
        <taxon>Bacillati</taxon>
        <taxon>Bacillota</taxon>
        <taxon>Clostridia</taxon>
        <taxon>Lachnospirales</taxon>
        <taxon>Lachnospiraceae</taxon>
        <taxon>Hungatella</taxon>
    </lineage>
</organism>
<protein>
    <submittedName>
        <fullName evidence="1">SAM-dependent methyltransferase</fullName>
    </submittedName>
</protein>
<comment type="caution">
    <text evidence="1">The sequence shown here is derived from an EMBL/GenBank/DDBJ whole genome shotgun (WGS) entry which is preliminary data.</text>
</comment>
<dbReference type="EMBL" id="QSON01000033">
    <property type="protein sequence ID" value="RGI95235.1"/>
    <property type="molecule type" value="Genomic_DNA"/>
</dbReference>
<dbReference type="SUPFAM" id="SSF53335">
    <property type="entry name" value="S-adenosyl-L-methionine-dependent methyltransferases"/>
    <property type="match status" value="2"/>
</dbReference>
<dbReference type="InterPro" id="IPR029063">
    <property type="entry name" value="SAM-dependent_MTases_sf"/>
</dbReference>
<dbReference type="GO" id="GO:0032259">
    <property type="term" value="P:methylation"/>
    <property type="evidence" value="ECO:0007669"/>
    <property type="project" value="UniProtKB-KW"/>
</dbReference>
<sequence>MNEELIQRAVLLLQREFGSDWQSIAQTLGTENLRKRLGKELTSFMAFPDRGNGGDSQWRGNCSPQVVSSILRYVIDCKKYYGKDVSDFTLLDPMSGSGTSKAAADRLGVRSILYDLNPNPAAGLGNWNALKDDVEDSADLVFFHPPYHNIITYSGNMWGKPHPDDLSRCENYDDFLEKLNLCIRKFYMALRRDGRLAVLVGDIRSGGKFYSIQRDMMQMGEAESFLVKAQFNCVSDSRRYKKPLIPIVTEYLLLFHKKDSLIVPFTYQDKGTFSISNTDIVALTWHHLIRMTLESIGGQCTLTELYERLSTHPKAKKNSHYKERIRATIYEHRTQYTAYGDGLYGLNYQVA</sequence>
<name>A0A374NYB4_9FIRM</name>
<evidence type="ECO:0000313" key="1">
    <source>
        <dbReference type="EMBL" id="RGI95235.1"/>
    </source>
</evidence>
<dbReference type="Gene3D" id="3.40.50.150">
    <property type="entry name" value="Vaccinia Virus protein VP39"/>
    <property type="match status" value="2"/>
</dbReference>
<reference evidence="1 2" key="1">
    <citation type="submission" date="2018-08" db="EMBL/GenBank/DDBJ databases">
        <title>A genome reference for cultivated species of the human gut microbiota.</title>
        <authorList>
            <person name="Zou Y."/>
            <person name="Xue W."/>
            <person name="Luo G."/>
        </authorList>
    </citation>
    <scope>NUCLEOTIDE SEQUENCE [LARGE SCALE GENOMIC DNA]</scope>
    <source>
        <strain evidence="1 2">TM09-12</strain>
    </source>
</reference>
<keyword evidence="1" id="KW-0489">Methyltransferase</keyword>
<dbReference type="Proteomes" id="UP000263014">
    <property type="component" value="Unassembled WGS sequence"/>
</dbReference>
<accession>A0A374NYB4</accession>
<keyword evidence="1" id="KW-0808">Transferase</keyword>
<evidence type="ECO:0000313" key="2">
    <source>
        <dbReference type="Proteomes" id="UP000263014"/>
    </source>
</evidence>
<gene>
    <name evidence="1" type="ORF">DXD79_32465</name>
</gene>
<dbReference type="GO" id="GO:0008168">
    <property type="term" value="F:methyltransferase activity"/>
    <property type="evidence" value="ECO:0007669"/>
    <property type="project" value="UniProtKB-KW"/>
</dbReference>
<proteinExistence type="predicted"/>